<organism evidence="1 2">
    <name type="scientific">Macrostomum lignano</name>
    <dbReference type="NCBI Taxonomy" id="282301"/>
    <lineage>
        <taxon>Eukaryota</taxon>
        <taxon>Metazoa</taxon>
        <taxon>Spiralia</taxon>
        <taxon>Lophotrochozoa</taxon>
        <taxon>Platyhelminthes</taxon>
        <taxon>Rhabditophora</taxon>
        <taxon>Macrostomorpha</taxon>
        <taxon>Macrostomida</taxon>
        <taxon>Macrostomidae</taxon>
        <taxon>Macrostomum</taxon>
    </lineage>
</organism>
<dbReference type="AlphaFoldDB" id="A0A1I8I6J5"/>
<proteinExistence type="predicted"/>
<sequence length="109" mass="12010">MKMAIWLPLQTTPICHSLLTAPTFEPAAELEATASCVCASACRVERPPRLDCLLGIPLDCGLCRTYSRFGIGQPAPWISCRRRPRGWPCPPELEEAVDCHHRCNSSSST</sequence>
<accession>A0A1I8I6J5</accession>
<keyword evidence="1" id="KW-1185">Reference proteome</keyword>
<name>A0A1I8I6J5_9PLAT</name>
<evidence type="ECO:0000313" key="1">
    <source>
        <dbReference type="Proteomes" id="UP000095280"/>
    </source>
</evidence>
<protein>
    <submittedName>
        <fullName evidence="2">Secreted protein</fullName>
    </submittedName>
</protein>
<evidence type="ECO:0000313" key="2">
    <source>
        <dbReference type="WBParaSite" id="maker-uti_cns_0010080-snap-gene-0.5-mRNA-1"/>
    </source>
</evidence>
<dbReference type="WBParaSite" id="maker-uti_cns_0010080-snap-gene-0.5-mRNA-1">
    <property type="protein sequence ID" value="maker-uti_cns_0010080-snap-gene-0.5-mRNA-1"/>
    <property type="gene ID" value="maker-uti_cns_0010080-snap-gene-0.5"/>
</dbReference>
<reference evidence="2" key="1">
    <citation type="submission" date="2016-11" db="UniProtKB">
        <authorList>
            <consortium name="WormBaseParasite"/>
        </authorList>
    </citation>
    <scope>IDENTIFICATION</scope>
</reference>
<dbReference type="Proteomes" id="UP000095280">
    <property type="component" value="Unplaced"/>
</dbReference>